<evidence type="ECO:0000256" key="1">
    <source>
        <dbReference type="SAM" id="Phobius"/>
    </source>
</evidence>
<name>A0ABR0DZ73_ZASCE</name>
<organism evidence="2 3">
    <name type="scientific">Zasmidium cellare</name>
    <name type="common">Wine cellar mold</name>
    <name type="synonym">Racodium cellare</name>
    <dbReference type="NCBI Taxonomy" id="395010"/>
    <lineage>
        <taxon>Eukaryota</taxon>
        <taxon>Fungi</taxon>
        <taxon>Dikarya</taxon>
        <taxon>Ascomycota</taxon>
        <taxon>Pezizomycotina</taxon>
        <taxon>Dothideomycetes</taxon>
        <taxon>Dothideomycetidae</taxon>
        <taxon>Mycosphaerellales</taxon>
        <taxon>Mycosphaerellaceae</taxon>
        <taxon>Zasmidium</taxon>
    </lineage>
</organism>
<dbReference type="Proteomes" id="UP001305779">
    <property type="component" value="Unassembled WGS sequence"/>
</dbReference>
<evidence type="ECO:0000313" key="2">
    <source>
        <dbReference type="EMBL" id="KAK4494301.1"/>
    </source>
</evidence>
<evidence type="ECO:0000313" key="3">
    <source>
        <dbReference type="Proteomes" id="UP001305779"/>
    </source>
</evidence>
<sequence>MASGPSTFQVFYPITFTGTDNSAASPTSTETSQRREADISPGAAVGIGVGSAAAGVLLALFIAYFFMRRRPPGSKSSTPSDGSLSGSNNKLPQVPLKALVHNRDAPSLPTLPPPIQNDELVRMFTTLSTMIQNHAYSFFSQGSGQAKTVSNPEAVKVVLGDDSPIITQEVIELLNGPQRVIGVRFLLGWAIMSNIDPHASPDKTLLPRELIALLHTLTQNANPDAHLLSKWRHLTGTLLTPTQTPNLTRLTSLLDAILAPLSSSGDNVLNRKSNLEQIVKLGAQNGYMLLTQPTAWRFDWTRREDGGLVVFPELVQTGDERGGKIEIERGCGVGRVVRVERGVREEV</sequence>
<gene>
    <name evidence="2" type="ORF">PRZ48_014599</name>
</gene>
<keyword evidence="1" id="KW-0472">Membrane</keyword>
<dbReference type="EMBL" id="JAXOVC010000014">
    <property type="protein sequence ID" value="KAK4494301.1"/>
    <property type="molecule type" value="Genomic_DNA"/>
</dbReference>
<keyword evidence="1" id="KW-0812">Transmembrane</keyword>
<keyword evidence="1" id="KW-1133">Transmembrane helix</keyword>
<reference evidence="2 3" key="1">
    <citation type="journal article" date="2023" name="G3 (Bethesda)">
        <title>A chromosome-level genome assembly of Zasmidium syzygii isolated from banana leaves.</title>
        <authorList>
            <person name="van Westerhoven A.C."/>
            <person name="Mehrabi R."/>
            <person name="Talebi R."/>
            <person name="Steentjes M.B.F."/>
            <person name="Corcolon B."/>
            <person name="Chong P.A."/>
            <person name="Kema G.H.J."/>
            <person name="Seidl M.F."/>
        </authorList>
    </citation>
    <scope>NUCLEOTIDE SEQUENCE [LARGE SCALE GENOMIC DNA]</scope>
    <source>
        <strain evidence="2 3">P124</strain>
    </source>
</reference>
<keyword evidence="3" id="KW-1185">Reference proteome</keyword>
<comment type="caution">
    <text evidence="2">The sequence shown here is derived from an EMBL/GenBank/DDBJ whole genome shotgun (WGS) entry which is preliminary data.</text>
</comment>
<proteinExistence type="predicted"/>
<accession>A0ABR0DZ73</accession>
<feature type="transmembrane region" description="Helical" evidence="1">
    <location>
        <begin position="43"/>
        <end position="67"/>
    </location>
</feature>
<protein>
    <submittedName>
        <fullName evidence="2">Uncharacterized protein</fullName>
    </submittedName>
</protein>